<organism evidence="1 2">
    <name type="scientific">Pseudooceanicola atlanticus</name>
    <dbReference type="NCBI Taxonomy" id="1461694"/>
    <lineage>
        <taxon>Bacteria</taxon>
        <taxon>Pseudomonadati</taxon>
        <taxon>Pseudomonadota</taxon>
        <taxon>Alphaproteobacteria</taxon>
        <taxon>Rhodobacterales</taxon>
        <taxon>Paracoccaceae</taxon>
        <taxon>Pseudooceanicola</taxon>
    </lineage>
</organism>
<protein>
    <submittedName>
        <fullName evidence="1">Gene transfer agent protein</fullName>
    </submittedName>
</protein>
<dbReference type="Proteomes" id="UP000030004">
    <property type="component" value="Unassembled WGS sequence"/>
</dbReference>
<dbReference type="Pfam" id="PF11367">
    <property type="entry name" value="Tail_completion_gp17"/>
    <property type="match status" value="1"/>
</dbReference>
<gene>
    <name evidence="1" type="ORF">ATO9_09115</name>
</gene>
<dbReference type="AlphaFoldDB" id="A0A0A0EER6"/>
<proteinExistence type="predicted"/>
<dbReference type="EMBL" id="AQQX01000003">
    <property type="protein sequence ID" value="KGM48859.1"/>
    <property type="molecule type" value="Genomic_DNA"/>
</dbReference>
<dbReference type="STRING" id="1461694.ATO9_09115"/>
<keyword evidence="2" id="KW-1185">Reference proteome</keyword>
<dbReference type="OrthoDB" id="7644395at2"/>
<comment type="caution">
    <text evidence="1">The sequence shown here is derived from an EMBL/GenBank/DDBJ whole genome shotgun (WGS) entry which is preliminary data.</text>
</comment>
<dbReference type="Gene3D" id="3.30.2000.30">
    <property type="match status" value="1"/>
</dbReference>
<dbReference type="InterPro" id="IPR053745">
    <property type="entry name" value="Viral_Tail_Comp_sf"/>
</dbReference>
<dbReference type="eggNOG" id="ENOG5032U2V">
    <property type="taxonomic scope" value="Bacteria"/>
</dbReference>
<evidence type="ECO:0000313" key="1">
    <source>
        <dbReference type="EMBL" id="KGM48859.1"/>
    </source>
</evidence>
<dbReference type="InterPro" id="IPR021508">
    <property type="entry name" value="Gp17-like"/>
</dbReference>
<name>A0A0A0EER6_9RHOB</name>
<sequence length="136" mass="14326">MTYAMSQSLQKAVYDALVGDAALQVLVGSAIFDAPPAGSIPALYVSLGPEKALDCSDQSGAATRHDFMISVVTDSASFHDAKAVAGAVSDVMGAPLGALDRGRIVTLNFLRARAQRDEAGQQRRIDLTFRALLDDD</sequence>
<dbReference type="RefSeq" id="WP_043747616.1">
    <property type="nucleotide sequence ID" value="NZ_AQQX01000003.1"/>
</dbReference>
<reference evidence="1 2" key="1">
    <citation type="journal article" date="2015" name="Antonie Van Leeuwenhoek">
        <title>Pseudooceanicola atlanticus gen. nov. sp. nov., isolated from surface seawater of the Atlantic Ocean and reclassification of Oceanicola batsensis, Oceanicola marinus, Oceanicola nitratireducens, Oceanicola nanhaiensis, Oceanicola antarcticus and Oceanicola flagellatus, as Pseudooceanicola batsensis comb. nov., Pseudooceanicola marinus comb. nov., Pseudooceanicola nitratireducens comb. nov., Pseudooceanicola nanhaiensis comb. nov., Pseudooceanicola antarcticus comb. nov., and Pseudooceanicola flagellatus comb. nov.</title>
        <authorList>
            <person name="Lai Q."/>
            <person name="Li G."/>
            <person name="Liu X."/>
            <person name="Du Y."/>
            <person name="Sun F."/>
            <person name="Shao Z."/>
        </authorList>
    </citation>
    <scope>NUCLEOTIDE SEQUENCE [LARGE SCALE GENOMIC DNA]</scope>
    <source>
        <strain evidence="1 2">22II-s11g</strain>
    </source>
</reference>
<evidence type="ECO:0000313" key="2">
    <source>
        <dbReference type="Proteomes" id="UP000030004"/>
    </source>
</evidence>
<accession>A0A0A0EER6</accession>